<organism evidence="3">
    <name type="scientific">Melampsora larici-populina (strain 98AG31 / pathotype 3-4-7)</name>
    <name type="common">Poplar leaf rust fungus</name>
    <dbReference type="NCBI Taxonomy" id="747676"/>
    <lineage>
        <taxon>Eukaryota</taxon>
        <taxon>Fungi</taxon>
        <taxon>Dikarya</taxon>
        <taxon>Basidiomycota</taxon>
        <taxon>Pucciniomycotina</taxon>
        <taxon>Pucciniomycetes</taxon>
        <taxon>Pucciniales</taxon>
        <taxon>Melampsoraceae</taxon>
        <taxon>Melampsora</taxon>
    </lineage>
</organism>
<dbReference type="KEGG" id="mlr:MELLADRAFT_104293"/>
<proteinExistence type="predicted"/>
<feature type="compositionally biased region" description="Polar residues" evidence="1">
    <location>
        <begin position="16"/>
        <end position="40"/>
    </location>
</feature>
<feature type="compositionally biased region" description="Polar residues" evidence="1">
    <location>
        <begin position="301"/>
        <end position="321"/>
    </location>
</feature>
<dbReference type="HOGENOM" id="CLU_631739_0_0_1"/>
<accession>F4RE85</accession>
<feature type="region of interest" description="Disordered" evidence="1">
    <location>
        <begin position="340"/>
        <end position="407"/>
    </location>
</feature>
<dbReference type="EMBL" id="GL883098">
    <property type="protein sequence ID" value="EGG09050.1"/>
    <property type="molecule type" value="Genomic_DNA"/>
</dbReference>
<dbReference type="OrthoDB" id="2511315at2759"/>
<dbReference type="InParanoid" id="F4RE85"/>
<name>F4RE85_MELLP</name>
<keyword evidence="3" id="KW-1185">Reference proteome</keyword>
<evidence type="ECO:0000256" key="1">
    <source>
        <dbReference type="SAM" id="MobiDB-lite"/>
    </source>
</evidence>
<dbReference type="RefSeq" id="XP_007407410.1">
    <property type="nucleotide sequence ID" value="XM_007407348.1"/>
</dbReference>
<feature type="region of interest" description="Disordered" evidence="1">
    <location>
        <begin position="301"/>
        <end position="328"/>
    </location>
</feature>
<dbReference type="Proteomes" id="UP000001072">
    <property type="component" value="Unassembled WGS sequence"/>
</dbReference>
<reference evidence="3" key="1">
    <citation type="journal article" date="2011" name="Proc. Natl. Acad. Sci. U.S.A.">
        <title>Obligate biotrophy features unraveled by the genomic analysis of rust fungi.</title>
        <authorList>
            <person name="Duplessis S."/>
            <person name="Cuomo C.A."/>
            <person name="Lin Y.-C."/>
            <person name="Aerts A."/>
            <person name="Tisserant E."/>
            <person name="Veneault-Fourrey C."/>
            <person name="Joly D.L."/>
            <person name="Hacquard S."/>
            <person name="Amselem J."/>
            <person name="Cantarel B.L."/>
            <person name="Chiu R."/>
            <person name="Coutinho P.M."/>
            <person name="Feau N."/>
            <person name="Field M."/>
            <person name="Frey P."/>
            <person name="Gelhaye E."/>
            <person name="Goldberg J."/>
            <person name="Grabherr M.G."/>
            <person name="Kodira C.D."/>
            <person name="Kohler A."/>
            <person name="Kuees U."/>
            <person name="Lindquist E.A."/>
            <person name="Lucas S.M."/>
            <person name="Mago R."/>
            <person name="Mauceli E."/>
            <person name="Morin E."/>
            <person name="Murat C."/>
            <person name="Pangilinan J.L."/>
            <person name="Park R."/>
            <person name="Pearson M."/>
            <person name="Quesneville H."/>
            <person name="Rouhier N."/>
            <person name="Sakthikumar S."/>
            <person name="Salamov A.A."/>
            <person name="Schmutz J."/>
            <person name="Selles B."/>
            <person name="Shapiro H."/>
            <person name="Tanguay P."/>
            <person name="Tuskan G.A."/>
            <person name="Henrissat B."/>
            <person name="Van de Peer Y."/>
            <person name="Rouze P."/>
            <person name="Ellis J.G."/>
            <person name="Dodds P.N."/>
            <person name="Schein J.E."/>
            <person name="Zhong S."/>
            <person name="Hamelin R.C."/>
            <person name="Grigoriev I.V."/>
            <person name="Szabo L.J."/>
            <person name="Martin F."/>
        </authorList>
    </citation>
    <scope>NUCLEOTIDE SEQUENCE [LARGE SCALE GENOMIC DNA]</scope>
    <source>
        <strain evidence="3">98AG31 / pathotype 3-4-7</strain>
    </source>
</reference>
<dbReference type="AlphaFoldDB" id="F4RE85"/>
<feature type="region of interest" description="Disordered" evidence="1">
    <location>
        <begin position="1"/>
        <end position="51"/>
    </location>
</feature>
<sequence>MTSPTDASGRTPLDPSHQSSFAAETTKLHSTLPPQSQFSHSHIPHDQSGNPIAPLIQTLHSDLYVFLEPGHESKLSKITKLLIYRVLLHFNKASKSRLTQNKGVLYDTFKKDLLPHLIPFQLPSPPTAPTLGSEIPDFNPLGRKTTRKMLREAILRSAPDTEIPSGARTDGLQLLYQAHVDKDLVIPGQTDKIRPPRVVRSHEVESQDMEELRFALQVHAPTVFVHSIPMSHTVLVNLYRMFILEENIPYGKLVLAAHVSLYTGYFKCSSCGVFKLHSGIEVSRETRDAHALLDRRNLAQSQLNTPTHVSSRNTSSLNQRQAVAHDEELSTRVAQLNIANSPPPISTFEHPLVSQYPRSGSRSQGAIPAQPPTSTRQPSSHEYRAGDTGVVDPCHNSSPGSPHHNRSIATEKTCSAAIAMRNSGVQEYDCGQYSAV</sequence>
<evidence type="ECO:0000313" key="2">
    <source>
        <dbReference type="EMBL" id="EGG09050.1"/>
    </source>
</evidence>
<dbReference type="VEuPathDB" id="FungiDB:MELLADRAFT_104293"/>
<evidence type="ECO:0000313" key="3">
    <source>
        <dbReference type="Proteomes" id="UP000001072"/>
    </source>
</evidence>
<protein>
    <submittedName>
        <fullName evidence="2">Uncharacterized protein</fullName>
    </submittedName>
</protein>
<dbReference type="GeneID" id="18922217"/>
<gene>
    <name evidence="2" type="ORF">MELLADRAFT_104293</name>
</gene>